<feature type="signal peptide" evidence="2">
    <location>
        <begin position="1"/>
        <end position="21"/>
    </location>
</feature>
<organism evidence="3 4">
    <name type="scientific">Kitasatospora atroaurantiaca</name>
    <dbReference type="NCBI Taxonomy" id="285545"/>
    <lineage>
        <taxon>Bacteria</taxon>
        <taxon>Bacillati</taxon>
        <taxon>Actinomycetota</taxon>
        <taxon>Actinomycetes</taxon>
        <taxon>Kitasatosporales</taxon>
        <taxon>Streptomycetaceae</taxon>
        <taxon>Kitasatospora</taxon>
    </lineage>
</organism>
<feature type="chain" id="PRO_5039596773" description="Lipoprotein" evidence="2">
    <location>
        <begin position="22"/>
        <end position="289"/>
    </location>
</feature>
<name>A0A561EQI8_9ACTN</name>
<protein>
    <recommendedName>
        <fullName evidence="5">Lipoprotein</fullName>
    </recommendedName>
</protein>
<dbReference type="SUPFAM" id="SSF89392">
    <property type="entry name" value="Prokaryotic lipoproteins and lipoprotein localization factors"/>
    <property type="match status" value="1"/>
</dbReference>
<dbReference type="RefSeq" id="WP_170290582.1">
    <property type="nucleotide sequence ID" value="NZ_BAAABR010000007.1"/>
</dbReference>
<dbReference type="PROSITE" id="PS51257">
    <property type="entry name" value="PROKAR_LIPOPROTEIN"/>
    <property type="match status" value="1"/>
</dbReference>
<comment type="caution">
    <text evidence="3">The sequence shown here is derived from an EMBL/GenBank/DDBJ whole genome shotgun (WGS) entry which is preliminary data.</text>
</comment>
<evidence type="ECO:0000256" key="1">
    <source>
        <dbReference type="SAM" id="MobiDB-lite"/>
    </source>
</evidence>
<keyword evidence="2" id="KW-0732">Signal</keyword>
<dbReference type="AlphaFoldDB" id="A0A561EQI8"/>
<dbReference type="Gene3D" id="2.50.20.20">
    <property type="match status" value="1"/>
</dbReference>
<keyword evidence="4" id="KW-1185">Reference proteome</keyword>
<feature type="region of interest" description="Disordered" evidence="1">
    <location>
        <begin position="25"/>
        <end position="44"/>
    </location>
</feature>
<sequence>MRTERAAALAAALLILGGLTACSTVGGQSSRSPGTGAAVKGPQKRTPQEALQLAAQVTDKAGSARLEVDEQNHEYGHSTVTGAAAWGEDRSSAGLAITQDRGKGEVRVVDGSYYASYDWLPAEFKGRHWAKASRELAEALDSGDTSTGGPKSLTGVWLTSLTEGPSGPLRLMAKVGQLTLVGKEPVASAAATHYRATASVTDYSAADTGMSDADRAATLAYYQGQGAQTITFDFWINDANELVKSVETVQGTAGTDTVTTSLSQLGLSVPVQIPPAADTVDLAKQPVTR</sequence>
<proteinExistence type="predicted"/>
<evidence type="ECO:0000313" key="3">
    <source>
        <dbReference type="EMBL" id="TWE17878.1"/>
    </source>
</evidence>
<dbReference type="InterPro" id="IPR029046">
    <property type="entry name" value="LolA/LolB/LppX"/>
</dbReference>
<reference evidence="3 4" key="1">
    <citation type="submission" date="2019-06" db="EMBL/GenBank/DDBJ databases">
        <title>Sequencing the genomes of 1000 actinobacteria strains.</title>
        <authorList>
            <person name="Klenk H.-P."/>
        </authorList>
    </citation>
    <scope>NUCLEOTIDE SEQUENCE [LARGE SCALE GENOMIC DNA]</scope>
    <source>
        <strain evidence="3 4">DSM 41649</strain>
    </source>
</reference>
<evidence type="ECO:0000256" key="2">
    <source>
        <dbReference type="SAM" id="SignalP"/>
    </source>
</evidence>
<evidence type="ECO:0000313" key="4">
    <source>
        <dbReference type="Proteomes" id="UP000318416"/>
    </source>
</evidence>
<dbReference type="Proteomes" id="UP000318416">
    <property type="component" value="Unassembled WGS sequence"/>
</dbReference>
<accession>A0A561EQI8</accession>
<evidence type="ECO:0008006" key="5">
    <source>
        <dbReference type="Google" id="ProtNLM"/>
    </source>
</evidence>
<gene>
    <name evidence="3" type="ORF">FB465_2916</name>
</gene>
<dbReference type="EMBL" id="VIVR01000001">
    <property type="protein sequence ID" value="TWE17878.1"/>
    <property type="molecule type" value="Genomic_DNA"/>
</dbReference>